<keyword evidence="4" id="KW-1185">Reference proteome</keyword>
<feature type="compositionally biased region" description="Polar residues" evidence="1">
    <location>
        <begin position="926"/>
        <end position="935"/>
    </location>
</feature>
<feature type="region of interest" description="Disordered" evidence="1">
    <location>
        <begin position="706"/>
        <end position="732"/>
    </location>
</feature>
<name>A0A5M9JM11_MONFR</name>
<feature type="region of interest" description="Disordered" evidence="1">
    <location>
        <begin position="981"/>
        <end position="1086"/>
    </location>
</feature>
<feature type="compositionally biased region" description="Polar residues" evidence="1">
    <location>
        <begin position="947"/>
        <end position="957"/>
    </location>
</feature>
<feature type="transmembrane region" description="Helical" evidence="2">
    <location>
        <begin position="135"/>
        <end position="161"/>
    </location>
</feature>
<proteinExistence type="predicted"/>
<evidence type="ECO:0008006" key="5">
    <source>
        <dbReference type="Google" id="ProtNLM"/>
    </source>
</evidence>
<keyword evidence="2" id="KW-0472">Membrane</keyword>
<feature type="compositionally biased region" description="Basic residues" evidence="1">
    <location>
        <begin position="621"/>
        <end position="634"/>
    </location>
</feature>
<keyword evidence="2" id="KW-1133">Transmembrane helix</keyword>
<feature type="region of interest" description="Disordered" evidence="1">
    <location>
        <begin position="431"/>
        <end position="693"/>
    </location>
</feature>
<organism evidence="3 4">
    <name type="scientific">Monilinia fructicola</name>
    <name type="common">Brown rot fungus</name>
    <name type="synonym">Ciboria fructicola</name>
    <dbReference type="NCBI Taxonomy" id="38448"/>
    <lineage>
        <taxon>Eukaryota</taxon>
        <taxon>Fungi</taxon>
        <taxon>Dikarya</taxon>
        <taxon>Ascomycota</taxon>
        <taxon>Pezizomycotina</taxon>
        <taxon>Leotiomycetes</taxon>
        <taxon>Helotiales</taxon>
        <taxon>Sclerotiniaceae</taxon>
        <taxon>Monilinia</taxon>
    </lineage>
</organism>
<feature type="compositionally biased region" description="Low complexity" evidence="1">
    <location>
        <begin position="545"/>
        <end position="560"/>
    </location>
</feature>
<accession>A0A5M9JM11</accession>
<feature type="compositionally biased region" description="Polar residues" evidence="1">
    <location>
        <begin position="669"/>
        <end position="685"/>
    </location>
</feature>
<keyword evidence="2" id="KW-0812">Transmembrane</keyword>
<dbReference type="EMBL" id="VICG01000007">
    <property type="protein sequence ID" value="KAA8570291.1"/>
    <property type="molecule type" value="Genomic_DNA"/>
</dbReference>
<sequence length="1086" mass="117884">MTMERNEYLLSWVRRKEASSFLATPSLGRISTHIPTSSSSFDESLFGLLVSLPNTILFLQQQQQQQQQPPRPRPPPPPPPFLFQPSFLVVDSVACPYHRALLLISTVHSFNTNQFYHSFLIANLRFSYSSIFINFTHYFCLLIFAASEYWIVVVVSLVFLVPEFQSNNSLESSSYISTYILELRAVSSSVTFFNSTQNIWYSSRLLSDCWLSTQFLGNMATISTTAQNEVSNPSQLPTFVFPARASPSSAPASLSKASGRRPISIPAELPSFSFNPSTPTSTLSPPISPCFANFDLSNSPRAAGHRRGTSEFIGGDGKVGSSAGLMSKSPTQGDNALPPPNPGRRGHVHRRSAAVSAHDIKMILNPAASNTSSIPRGGSAPTSPSSHEHQQNILGLAKSSSNDDASPTRALNRTRVGFSDNVEFIPRPVSVVSSDTSSTVTMRPSHSVSNSLSSVVSGGALTPPSNFSPPNKDLLSPPSPNLRGADSRPRTASAILDPTNDTNRSADACPSSKRRGSMPLLDDIQVIAPPSPRKKWTFFGHEPASGSSSPNRSRPVSSTSIDKEHETNASNFSPPSPKFDIIDVHHMSTIEPSSSRRSSISRKSGKKQKKVKSWAGSILSRKSRSRGQKKKGGRRSATPPTRPYTAMSDSAALDLDIQPLPVHAEASPATEQQDFASWKPRQTSPPDDDAMSPIIDLDAALGPFNTPSSYGAEWESSQKTSSKRRMHSAAGMGGFIGPGMHYHRRAESAPEMVPFENRFGIHRLGSSSTMADVFEEDEEDDEWEDTKASSDKDSLTRTEDDDPNALGIDIKVIEVEASNSEKNMDWAVEESQGIKQKSSGPSESEPKSISASLKSDHSLTSLQDEPIMEEESVSPIEIADDSIPPRPDSGAQSSESTATPPFRPRPAKDLAPVEINPFSLQPAYLSPNSPHSTVYSSFPSPRSPFSYDTQRISTAPSSIGDENAFQSLLLGEPGPELRMSVDDVPSLTSSNSTMTKESGANPGFRFRDGQRSVSVSAASGPTRKRSSMASLSRLISSSHGERSKLSIESRAPSNPEMERKDKGNKGSKRISRMIQFFKPKQTKEST</sequence>
<evidence type="ECO:0000256" key="2">
    <source>
        <dbReference type="SAM" id="Phobius"/>
    </source>
</evidence>
<feature type="region of interest" description="Disordered" evidence="1">
    <location>
        <begin position="301"/>
        <end position="391"/>
    </location>
</feature>
<feature type="compositionally biased region" description="Acidic residues" evidence="1">
    <location>
        <begin position="773"/>
        <end position="784"/>
    </location>
</feature>
<evidence type="ECO:0000313" key="3">
    <source>
        <dbReference type="EMBL" id="KAA8570291.1"/>
    </source>
</evidence>
<dbReference type="VEuPathDB" id="FungiDB:MFRU_005g03800"/>
<feature type="compositionally biased region" description="Basic residues" evidence="1">
    <location>
        <begin position="599"/>
        <end position="612"/>
    </location>
</feature>
<evidence type="ECO:0000256" key="1">
    <source>
        <dbReference type="SAM" id="MobiDB-lite"/>
    </source>
</evidence>
<dbReference type="Proteomes" id="UP000322873">
    <property type="component" value="Unassembled WGS sequence"/>
</dbReference>
<comment type="caution">
    <text evidence="3">The sequence shown here is derived from an EMBL/GenBank/DDBJ whole genome shotgun (WGS) entry which is preliminary data.</text>
</comment>
<feature type="compositionally biased region" description="Low complexity" evidence="1">
    <location>
        <begin position="936"/>
        <end position="946"/>
    </location>
</feature>
<feature type="compositionally biased region" description="Low complexity" evidence="1">
    <location>
        <begin position="431"/>
        <end position="457"/>
    </location>
</feature>
<reference evidence="3 4" key="1">
    <citation type="submission" date="2019-06" db="EMBL/GenBank/DDBJ databases">
        <title>Genome Sequence of the Brown Rot Fungal Pathogen Monilinia fructicola.</title>
        <authorList>
            <person name="De Miccolis Angelini R.M."/>
            <person name="Landi L."/>
            <person name="Abate D."/>
            <person name="Pollastro S."/>
            <person name="Romanazzi G."/>
            <person name="Faretra F."/>
        </authorList>
    </citation>
    <scope>NUCLEOTIDE SEQUENCE [LARGE SCALE GENOMIC DNA]</scope>
    <source>
        <strain evidence="3 4">Mfrc123</strain>
    </source>
</reference>
<protein>
    <recommendedName>
        <fullName evidence="5">Cell wall proline rich protein</fullName>
    </recommendedName>
</protein>
<feature type="compositionally biased region" description="Basic and acidic residues" evidence="1">
    <location>
        <begin position="785"/>
        <end position="798"/>
    </location>
</feature>
<feature type="region of interest" description="Disordered" evidence="1">
    <location>
        <begin position="766"/>
        <end position="962"/>
    </location>
</feature>
<feature type="compositionally biased region" description="Polar residues" evidence="1">
    <location>
        <begin position="890"/>
        <end position="899"/>
    </location>
</feature>
<evidence type="ECO:0000313" key="4">
    <source>
        <dbReference type="Proteomes" id="UP000322873"/>
    </source>
</evidence>
<dbReference type="AlphaFoldDB" id="A0A5M9JM11"/>
<feature type="compositionally biased region" description="Polar residues" evidence="1">
    <location>
        <begin position="367"/>
        <end position="385"/>
    </location>
</feature>
<feature type="compositionally biased region" description="Polar residues" evidence="1">
    <location>
        <begin position="986"/>
        <end position="998"/>
    </location>
</feature>
<feature type="compositionally biased region" description="Polar residues" evidence="1">
    <location>
        <begin position="706"/>
        <end position="720"/>
    </location>
</feature>
<gene>
    <name evidence="3" type="ORF">EYC84_002598</name>
</gene>
<feature type="compositionally biased region" description="Low complexity" evidence="1">
    <location>
        <begin position="1027"/>
        <end position="1038"/>
    </location>
</feature>
<feature type="compositionally biased region" description="Low complexity" evidence="1">
    <location>
        <begin position="837"/>
        <end position="850"/>
    </location>
</feature>